<dbReference type="InterPro" id="IPR038765">
    <property type="entry name" value="Papain-like_cys_pep_sf"/>
</dbReference>
<feature type="compositionally biased region" description="Basic and acidic residues" evidence="10">
    <location>
        <begin position="111"/>
        <end position="123"/>
    </location>
</feature>
<dbReference type="PANTHER" id="PTHR24006">
    <property type="entry name" value="UBIQUITIN CARBOXYL-TERMINAL HYDROLASE"/>
    <property type="match status" value="1"/>
</dbReference>
<evidence type="ECO:0000256" key="10">
    <source>
        <dbReference type="SAM" id="MobiDB-lite"/>
    </source>
</evidence>
<dbReference type="Proteomes" id="UP000085678">
    <property type="component" value="Unplaced"/>
</dbReference>
<dbReference type="InterPro" id="IPR028889">
    <property type="entry name" value="USP"/>
</dbReference>
<evidence type="ECO:0000256" key="4">
    <source>
        <dbReference type="ARBA" id="ARBA00022786"/>
    </source>
</evidence>
<dbReference type="InterPro" id="IPR050164">
    <property type="entry name" value="Peptidase_C19"/>
</dbReference>
<feature type="region of interest" description="Disordered" evidence="10">
    <location>
        <begin position="979"/>
        <end position="1033"/>
    </location>
</feature>
<reference evidence="13" key="1">
    <citation type="submission" date="2025-08" db="UniProtKB">
        <authorList>
            <consortium name="RefSeq"/>
        </authorList>
    </citation>
    <scope>IDENTIFICATION</scope>
    <source>
        <tissue evidence="13">Gonads</tissue>
    </source>
</reference>
<evidence type="ECO:0000313" key="12">
    <source>
        <dbReference type="Proteomes" id="UP000085678"/>
    </source>
</evidence>
<feature type="compositionally biased region" description="Basic and acidic residues" evidence="10">
    <location>
        <begin position="1017"/>
        <end position="1029"/>
    </location>
</feature>
<proteinExistence type="predicted"/>
<accession>A0A1S3I9J0</accession>
<dbReference type="GO" id="GO:0005634">
    <property type="term" value="C:nucleus"/>
    <property type="evidence" value="ECO:0007669"/>
    <property type="project" value="TreeGrafter"/>
</dbReference>
<keyword evidence="6" id="KW-0788">Thiol protease</keyword>
<dbReference type="GO" id="GO:0005829">
    <property type="term" value="C:cytosol"/>
    <property type="evidence" value="ECO:0007669"/>
    <property type="project" value="TreeGrafter"/>
</dbReference>
<evidence type="ECO:0000259" key="11">
    <source>
        <dbReference type="PROSITE" id="PS50235"/>
    </source>
</evidence>
<dbReference type="RefSeq" id="XP_013394526.1">
    <property type="nucleotide sequence ID" value="XM_013539072.1"/>
</dbReference>
<feature type="region of interest" description="Disordered" evidence="10">
    <location>
        <begin position="107"/>
        <end position="128"/>
    </location>
</feature>
<dbReference type="STRING" id="7574.A0A1S3I9J0"/>
<dbReference type="Gene3D" id="3.90.70.10">
    <property type="entry name" value="Cysteine proteinases"/>
    <property type="match status" value="1"/>
</dbReference>
<dbReference type="PANTHER" id="PTHR24006:SF702">
    <property type="entry name" value="UBIQUITIN CARBOXYL-TERMINAL HYDROLASE 47"/>
    <property type="match status" value="1"/>
</dbReference>
<dbReference type="InterPro" id="IPR018200">
    <property type="entry name" value="USP_CS"/>
</dbReference>
<dbReference type="OrthoDB" id="289038at2759"/>
<dbReference type="SUPFAM" id="SSF54001">
    <property type="entry name" value="Cysteine proteinases"/>
    <property type="match status" value="1"/>
</dbReference>
<keyword evidence="5 13" id="KW-0378">Hydrolase</keyword>
<feature type="region of interest" description="Disordered" evidence="10">
    <location>
        <begin position="140"/>
        <end position="159"/>
    </location>
</feature>
<evidence type="ECO:0000256" key="2">
    <source>
        <dbReference type="ARBA" id="ARBA00012759"/>
    </source>
</evidence>
<evidence type="ECO:0000256" key="5">
    <source>
        <dbReference type="ARBA" id="ARBA00022801"/>
    </source>
</evidence>
<dbReference type="InterPro" id="IPR045578">
    <property type="entry name" value="USP47_C"/>
</dbReference>
<gene>
    <name evidence="13" type="primary">LOC106161965</name>
</gene>
<dbReference type="PROSITE" id="PS00973">
    <property type="entry name" value="USP_2"/>
    <property type="match status" value="1"/>
</dbReference>
<evidence type="ECO:0000256" key="3">
    <source>
        <dbReference type="ARBA" id="ARBA00022670"/>
    </source>
</evidence>
<feature type="domain" description="USP" evidence="11">
    <location>
        <begin position="184"/>
        <end position="598"/>
    </location>
</feature>
<organism evidence="12 13">
    <name type="scientific">Lingula anatina</name>
    <name type="common">Brachiopod</name>
    <name type="synonym">Lingula unguis</name>
    <dbReference type="NCBI Taxonomy" id="7574"/>
    <lineage>
        <taxon>Eukaryota</taxon>
        <taxon>Metazoa</taxon>
        <taxon>Spiralia</taxon>
        <taxon>Lophotrochozoa</taxon>
        <taxon>Brachiopoda</taxon>
        <taxon>Linguliformea</taxon>
        <taxon>Lingulata</taxon>
        <taxon>Lingulida</taxon>
        <taxon>Linguloidea</taxon>
        <taxon>Lingulidae</taxon>
        <taxon>Lingula</taxon>
    </lineage>
</organism>
<comment type="catalytic activity">
    <reaction evidence="1">
        <text>Thiol-dependent hydrolysis of ester, thioester, amide, peptide and isopeptide bonds formed by the C-terminal Gly of ubiquitin (a 76-residue protein attached to proteins as an intracellular targeting signal).</text>
        <dbReference type="EC" id="3.4.19.12"/>
    </reaction>
</comment>
<dbReference type="GO" id="GO:0006508">
    <property type="term" value="P:proteolysis"/>
    <property type="evidence" value="ECO:0007669"/>
    <property type="project" value="UniProtKB-KW"/>
</dbReference>
<dbReference type="PROSITE" id="PS50235">
    <property type="entry name" value="USP_3"/>
    <property type="match status" value="1"/>
</dbReference>
<dbReference type="GO" id="GO:0004843">
    <property type="term" value="F:cysteine-type deubiquitinase activity"/>
    <property type="evidence" value="ECO:0007669"/>
    <property type="project" value="UniProtKB-EC"/>
</dbReference>
<dbReference type="Pfam" id="PF25985">
    <property type="entry name" value="Ubiquitin_USP47_N"/>
    <property type="match status" value="1"/>
</dbReference>
<sequence length="1393" mass="158278">MVLGENTESMPVQAVDDVDDVKVLCILRDMTDAQRCQKVNLNQPASMTAKEMIEDVAKHYNYVPDTFLLTYERPVPDGRTEQVILNEVEGSRLRDICADVGNGKKNNFTLNEKDDTPPKRIEGESGVSTSLDNLSLGYSSSTSLDNKDSHTSTNYGSTTNYSSSYSTDYSAYSYALIKSDTGYVGMVNQAMTCYLNSLIQTLYMTPEFRNAVYRWESDGKDPAKNIPFQLQKLFLQLQTSKRRAIETTDLTKSFGWDSSEAWQQHDVQELCRVMFDALETKWKNTDQADLINHLYQGKLKDYVMCMECKNESARVDAYLDIPLVIRPFGSTQAYGSVEEALDAFVQFETLDGANQYFCEKCNKKCDAHKGLRFVSFPYLLTLQLKRFDFDYSTMHRIKLNDKMTFPEILNLNHLVETEEGAANHVAEEGGDEESSMAGRDEETTVEEEGESAPAQTRESPVGEEEAAPNEKVDEGSPQANRIDEGIDVDSTGVSSDPSSLSEAMANDRNARDLTNDGPYVYELFSIMIHSGSAAGGHYYAYIKNLKDGRWYSFNDQHVTTITYDDIKKTYGGSSASRGYYSAAYTSSTNAYMLMYRKIDKKNNADFIQVSEFPDHLKRELDAIKNKEETDKKMKEMEKSMCKIKLFCVHPVQKKQMETKLEVHKDKTLKEATEMAWKLMELEELVPLDCVRLVKYDEFHDSLEKSFEGEEDTPMSTLLGGVKTTYMFDLLLETKRPDQEFQAYKPGGVTVKVYQVHLDTETIDAPISVRAYLNQTVSEFKNIVAQALDINATNMRCVFERFYSDLRFLAVPNKTLKAEGFFKSNKVFVESASSPEEQEDPSTVFSQSKLFKILDRYENTIRLNITLPTEAEVQALKMIHYNKRSNMGYLNSNGLQQSTALVQDAIDKLSVEAEVRAVESLEPQDLGEGIEEGTEVDVYDRIERTKDYCKPNGDSSCASDSDSTAVNASDEINNYINDTVHKQSSNTDSNTGSSTPQSLETQTDRPCDVASEVQSPEENVKDITSQKEASDCWDMDEASTLQENGEEDVKRYFRATLQVNSDTGARTLEVDVDKRITLGALKRELVAYVGTSLENFKVYRVYSNNQEFESVRLSETLSSYGDDSRLNIKLGRALKKGEYRAKVYQLLINETEPVKLLFDAVFAKGMTVLESKQILQEEMKLQHNLEVPLDRIRLRKKTWRNPGSIFLDDQVYEDDIPIYANWELFVEVLDGPEQLTSSSQVSISVKRWRPSQFKLDPFQEVILNSTAVTELIQKLSEISGIPEENIEFAKGRGTFPCEVSLLEINTDLEWNPQVTSLNVWPLYICDDGSVLYYRDKTEEPMELTEELQKEIKQKESIRTRLNQRIMYSPRKERALKIYTEESSPTSVTKDSELD</sequence>
<evidence type="ECO:0000256" key="9">
    <source>
        <dbReference type="ARBA" id="ARBA00032453"/>
    </source>
</evidence>
<dbReference type="CDD" id="cd02659">
    <property type="entry name" value="peptidase_C19C"/>
    <property type="match status" value="1"/>
</dbReference>
<protein>
    <recommendedName>
        <fullName evidence="7">Ubiquitin carboxyl-terminal hydrolase 47</fullName>
        <ecNumber evidence="2">3.4.19.12</ecNumber>
    </recommendedName>
    <alternativeName>
        <fullName evidence="8">Ubiquitin thioesterase 47</fullName>
    </alternativeName>
    <alternativeName>
        <fullName evidence="9">Ubiquitin-specific-processing protease 47</fullName>
    </alternativeName>
</protein>
<evidence type="ECO:0000256" key="6">
    <source>
        <dbReference type="ARBA" id="ARBA00022807"/>
    </source>
</evidence>
<evidence type="ECO:0000313" key="13">
    <source>
        <dbReference type="RefSeq" id="XP_013394526.1"/>
    </source>
</evidence>
<keyword evidence="12" id="KW-1185">Reference proteome</keyword>
<dbReference type="GeneID" id="106161965"/>
<dbReference type="InterPro" id="IPR001394">
    <property type="entry name" value="Peptidase_C19_UCH"/>
</dbReference>
<dbReference type="EC" id="3.4.19.12" evidence="2"/>
<keyword evidence="3" id="KW-0645">Protease</keyword>
<evidence type="ECO:0000256" key="8">
    <source>
        <dbReference type="ARBA" id="ARBA00029910"/>
    </source>
</evidence>
<evidence type="ECO:0000256" key="7">
    <source>
        <dbReference type="ARBA" id="ARBA00026136"/>
    </source>
</evidence>
<dbReference type="GO" id="GO:0016579">
    <property type="term" value="P:protein deubiquitination"/>
    <property type="evidence" value="ECO:0007669"/>
    <property type="project" value="InterPro"/>
</dbReference>
<keyword evidence="4" id="KW-0833">Ubl conjugation pathway</keyword>
<evidence type="ECO:0000256" key="1">
    <source>
        <dbReference type="ARBA" id="ARBA00000707"/>
    </source>
</evidence>
<dbReference type="Pfam" id="PF00443">
    <property type="entry name" value="UCH"/>
    <property type="match status" value="1"/>
</dbReference>
<feature type="compositionally biased region" description="Low complexity" evidence="10">
    <location>
        <begin position="983"/>
        <end position="994"/>
    </location>
</feature>
<dbReference type="Pfam" id="PF19718">
    <property type="entry name" value="USP47_C"/>
    <property type="match status" value="1"/>
</dbReference>
<dbReference type="FunCoup" id="A0A1S3I9J0">
    <property type="interactions" value="2922"/>
</dbReference>
<feature type="compositionally biased region" description="Polar residues" evidence="10">
    <location>
        <begin position="491"/>
        <end position="501"/>
    </location>
</feature>
<name>A0A1S3I9J0_LINAN</name>
<feature type="region of interest" description="Disordered" evidence="10">
    <location>
        <begin position="425"/>
        <end position="504"/>
    </location>
</feature>
<dbReference type="PROSITE" id="PS00972">
    <property type="entry name" value="USP_1"/>
    <property type="match status" value="1"/>
</dbReference>
<dbReference type="InParanoid" id="A0A1S3I9J0"/>